<accession>A0A2K5AQ75</accession>
<evidence type="ECO:0000259" key="1">
    <source>
        <dbReference type="Pfam" id="PF01370"/>
    </source>
</evidence>
<dbReference type="Gene3D" id="3.40.50.720">
    <property type="entry name" value="NAD(P)-binding Rossmann-like Domain"/>
    <property type="match status" value="1"/>
</dbReference>
<dbReference type="Proteomes" id="UP000236248">
    <property type="component" value="Chromosome NCAV"/>
</dbReference>
<dbReference type="Gene3D" id="3.90.25.10">
    <property type="entry name" value="UDP-galactose 4-epimerase, domain 1"/>
    <property type="match status" value="1"/>
</dbReference>
<dbReference type="EMBL" id="LT981265">
    <property type="protein sequence ID" value="SPC33767.1"/>
    <property type="molecule type" value="Genomic_DNA"/>
</dbReference>
<evidence type="ECO:0000313" key="2">
    <source>
        <dbReference type="EMBL" id="SPC33767.1"/>
    </source>
</evidence>
<protein>
    <recommendedName>
        <fullName evidence="1">NAD-dependent epimerase/dehydratase domain-containing protein</fullName>
    </recommendedName>
</protein>
<sequence>MISTFSMYGASKAACEAMICSYANMYDFKAVIYRLANVIGTSTHGVIYDFIKKLSANRLMLEILRN</sequence>
<proteinExistence type="predicted"/>
<keyword evidence="3" id="KW-1185">Reference proteome</keyword>
<gene>
    <name evidence="2" type="ORF">NCAV_0574</name>
</gene>
<dbReference type="KEGG" id="ncv:NCAV_0574"/>
<feature type="domain" description="NAD-dependent epimerase/dehydratase" evidence="1">
    <location>
        <begin position="4"/>
        <end position="58"/>
    </location>
</feature>
<reference evidence="3" key="1">
    <citation type="submission" date="2018-01" db="EMBL/GenBank/DDBJ databases">
        <authorList>
            <person name="Kerou L M."/>
        </authorList>
    </citation>
    <scope>NUCLEOTIDE SEQUENCE [LARGE SCALE GENOMIC DNA]</scope>
    <source>
        <strain evidence="3">SCU2</strain>
    </source>
</reference>
<dbReference type="SUPFAM" id="SSF51735">
    <property type="entry name" value="NAD(P)-binding Rossmann-fold domains"/>
    <property type="match status" value="1"/>
</dbReference>
<dbReference type="InterPro" id="IPR001509">
    <property type="entry name" value="Epimerase_deHydtase"/>
</dbReference>
<dbReference type="Pfam" id="PF01370">
    <property type="entry name" value="Epimerase"/>
    <property type="match status" value="1"/>
</dbReference>
<organism evidence="2 3">
    <name type="scientific">Candidatus Nitrosocaldus cavascurensis</name>
    <dbReference type="NCBI Taxonomy" id="2058097"/>
    <lineage>
        <taxon>Archaea</taxon>
        <taxon>Nitrososphaerota</taxon>
        <taxon>Nitrososphaeria</taxon>
        <taxon>Candidatus Nitrosocaldales</taxon>
        <taxon>Candidatus Nitrosocaldaceae</taxon>
        <taxon>Candidatus Nitrosocaldus</taxon>
    </lineage>
</organism>
<dbReference type="AlphaFoldDB" id="A0A2K5AQ75"/>
<name>A0A2K5AQ75_9ARCH</name>
<dbReference type="InterPro" id="IPR036291">
    <property type="entry name" value="NAD(P)-bd_dom_sf"/>
</dbReference>
<evidence type="ECO:0000313" key="3">
    <source>
        <dbReference type="Proteomes" id="UP000236248"/>
    </source>
</evidence>